<dbReference type="Proteomes" id="UP001501020">
    <property type="component" value="Unassembled WGS sequence"/>
</dbReference>
<dbReference type="EMBL" id="BAAAMR010000055">
    <property type="protein sequence ID" value="GAA2150743.1"/>
    <property type="molecule type" value="Genomic_DNA"/>
</dbReference>
<evidence type="ECO:0000313" key="1">
    <source>
        <dbReference type="EMBL" id="GAA2150743.1"/>
    </source>
</evidence>
<gene>
    <name evidence="1" type="ORF">GCM10009727_55310</name>
</gene>
<name>A0ABN2ZZB1_9ACTN</name>
<organism evidence="1 2">
    <name type="scientific">Actinomadura napierensis</name>
    <dbReference type="NCBI Taxonomy" id="267854"/>
    <lineage>
        <taxon>Bacteria</taxon>
        <taxon>Bacillati</taxon>
        <taxon>Actinomycetota</taxon>
        <taxon>Actinomycetes</taxon>
        <taxon>Streptosporangiales</taxon>
        <taxon>Thermomonosporaceae</taxon>
        <taxon>Actinomadura</taxon>
    </lineage>
</organism>
<protein>
    <submittedName>
        <fullName evidence="1">Uncharacterized protein</fullName>
    </submittedName>
</protein>
<accession>A0ABN2ZZB1</accession>
<keyword evidence="2" id="KW-1185">Reference proteome</keyword>
<sequence length="77" mass="8850">MGHLLNEPVRAEHDPSGRLTAYEWRGSRYAVEEVLKTYGTPQEGRVYRVRIVGAEGVAVAELGRDRDRWRLRHVFSA</sequence>
<proteinExistence type="predicted"/>
<evidence type="ECO:0000313" key="2">
    <source>
        <dbReference type="Proteomes" id="UP001501020"/>
    </source>
</evidence>
<reference evidence="1 2" key="1">
    <citation type="journal article" date="2019" name="Int. J. Syst. Evol. Microbiol.">
        <title>The Global Catalogue of Microorganisms (GCM) 10K type strain sequencing project: providing services to taxonomists for standard genome sequencing and annotation.</title>
        <authorList>
            <consortium name="The Broad Institute Genomics Platform"/>
            <consortium name="The Broad Institute Genome Sequencing Center for Infectious Disease"/>
            <person name="Wu L."/>
            <person name="Ma J."/>
        </authorList>
    </citation>
    <scope>NUCLEOTIDE SEQUENCE [LARGE SCALE GENOMIC DNA]</scope>
    <source>
        <strain evidence="1 2">JCM 13850</strain>
    </source>
</reference>
<comment type="caution">
    <text evidence="1">The sequence shown here is derived from an EMBL/GenBank/DDBJ whole genome shotgun (WGS) entry which is preliminary data.</text>
</comment>
<dbReference type="RefSeq" id="WP_344273142.1">
    <property type="nucleotide sequence ID" value="NZ_BAAAMR010000055.1"/>
</dbReference>